<dbReference type="PANTHER" id="PTHR21723">
    <property type="entry name" value="RESISTANCE TO INHIBITORS OF CHOLINESTERASE PROTEIN 3 RIC3"/>
    <property type="match status" value="1"/>
</dbReference>
<dbReference type="GO" id="GO:0005789">
    <property type="term" value="C:endoplasmic reticulum membrane"/>
    <property type="evidence" value="ECO:0007669"/>
    <property type="project" value="UniProtKB-SubCell"/>
</dbReference>
<keyword evidence="11" id="KW-1185">Reference proteome</keyword>
<evidence type="ECO:0000259" key="9">
    <source>
        <dbReference type="Pfam" id="PF15361"/>
    </source>
</evidence>
<dbReference type="PANTHER" id="PTHR21723:SF3">
    <property type="entry name" value="PROTEIN RIC-3"/>
    <property type="match status" value="1"/>
</dbReference>
<dbReference type="InterPro" id="IPR026160">
    <property type="entry name" value="Ric3"/>
</dbReference>
<proteinExistence type="inferred from homology"/>
<feature type="compositionally biased region" description="Basic and acidic residues" evidence="7">
    <location>
        <begin position="388"/>
        <end position="405"/>
    </location>
</feature>
<keyword evidence="4" id="KW-0256">Endoplasmic reticulum</keyword>
<feature type="compositionally biased region" description="Pro residues" evidence="7">
    <location>
        <begin position="182"/>
        <end position="197"/>
    </location>
</feature>
<protein>
    <recommendedName>
        <fullName evidence="9">Resistance to inhibitors of cholinesterase protein 3 N-terminal domain-containing protein</fullName>
    </recommendedName>
</protein>
<evidence type="ECO:0000256" key="2">
    <source>
        <dbReference type="ARBA" id="ARBA00008538"/>
    </source>
</evidence>
<keyword evidence="5 8" id="KW-1133">Transmembrane helix</keyword>
<evidence type="ECO:0000313" key="11">
    <source>
        <dbReference type="Proteomes" id="UP000053268"/>
    </source>
</evidence>
<feature type="compositionally biased region" description="Basic and acidic residues" evidence="7">
    <location>
        <begin position="502"/>
        <end position="516"/>
    </location>
</feature>
<evidence type="ECO:0000256" key="3">
    <source>
        <dbReference type="ARBA" id="ARBA00022692"/>
    </source>
</evidence>
<feature type="compositionally biased region" description="Basic and acidic residues" evidence="7">
    <location>
        <begin position="679"/>
        <end position="689"/>
    </location>
</feature>
<feature type="transmembrane region" description="Helical" evidence="8">
    <location>
        <begin position="246"/>
        <end position="264"/>
    </location>
</feature>
<organism evidence="10 11">
    <name type="scientific">Papilio xuthus</name>
    <name type="common">Asian swallowtail butterfly</name>
    <dbReference type="NCBI Taxonomy" id="66420"/>
    <lineage>
        <taxon>Eukaryota</taxon>
        <taxon>Metazoa</taxon>
        <taxon>Ecdysozoa</taxon>
        <taxon>Arthropoda</taxon>
        <taxon>Hexapoda</taxon>
        <taxon>Insecta</taxon>
        <taxon>Pterygota</taxon>
        <taxon>Neoptera</taxon>
        <taxon>Endopterygota</taxon>
        <taxon>Lepidoptera</taxon>
        <taxon>Glossata</taxon>
        <taxon>Ditrysia</taxon>
        <taxon>Papilionoidea</taxon>
        <taxon>Papilionidae</taxon>
        <taxon>Papilioninae</taxon>
        <taxon>Papilio</taxon>
    </lineage>
</organism>
<evidence type="ECO:0000256" key="7">
    <source>
        <dbReference type="SAM" id="MobiDB-lite"/>
    </source>
</evidence>
<evidence type="ECO:0000256" key="8">
    <source>
        <dbReference type="SAM" id="Phobius"/>
    </source>
</evidence>
<dbReference type="Pfam" id="PF15361">
    <property type="entry name" value="RIC3"/>
    <property type="match status" value="1"/>
</dbReference>
<dbReference type="GO" id="GO:0043005">
    <property type="term" value="C:neuron projection"/>
    <property type="evidence" value="ECO:0007669"/>
    <property type="project" value="TreeGrafter"/>
</dbReference>
<dbReference type="InterPro" id="IPR032763">
    <property type="entry name" value="RIC3_N"/>
</dbReference>
<feature type="region of interest" description="Disordered" evidence="7">
    <location>
        <begin position="600"/>
        <end position="627"/>
    </location>
</feature>
<evidence type="ECO:0000256" key="5">
    <source>
        <dbReference type="ARBA" id="ARBA00022989"/>
    </source>
</evidence>
<feature type="region of interest" description="Disordered" evidence="7">
    <location>
        <begin position="677"/>
        <end position="757"/>
    </location>
</feature>
<keyword evidence="6 8" id="KW-0472">Membrane</keyword>
<reference evidence="10 11" key="1">
    <citation type="journal article" date="2015" name="Nat. Commun.">
        <title>Outbred genome sequencing and CRISPR/Cas9 gene editing in butterflies.</title>
        <authorList>
            <person name="Li X."/>
            <person name="Fan D."/>
            <person name="Zhang W."/>
            <person name="Liu G."/>
            <person name="Zhang L."/>
            <person name="Zhao L."/>
            <person name="Fang X."/>
            <person name="Chen L."/>
            <person name="Dong Y."/>
            <person name="Chen Y."/>
            <person name="Ding Y."/>
            <person name="Zhao R."/>
            <person name="Feng M."/>
            <person name="Zhu Y."/>
            <person name="Feng Y."/>
            <person name="Jiang X."/>
            <person name="Zhu D."/>
            <person name="Xiang H."/>
            <person name="Feng X."/>
            <person name="Li S."/>
            <person name="Wang J."/>
            <person name="Zhang G."/>
            <person name="Kronforst M.R."/>
            <person name="Wang W."/>
        </authorList>
    </citation>
    <scope>NUCLEOTIDE SEQUENCE [LARGE SCALE GENOMIC DNA]</scope>
    <source>
        <strain evidence="10">Ya'a_city_454_Px</strain>
        <tissue evidence="10">Whole body</tissue>
    </source>
</reference>
<dbReference type="GO" id="GO:0043025">
    <property type="term" value="C:neuronal cell body"/>
    <property type="evidence" value="ECO:0007669"/>
    <property type="project" value="TreeGrafter"/>
</dbReference>
<feature type="region of interest" description="Disordered" evidence="7">
    <location>
        <begin position="388"/>
        <end position="415"/>
    </location>
</feature>
<evidence type="ECO:0000256" key="6">
    <source>
        <dbReference type="ARBA" id="ARBA00023136"/>
    </source>
</evidence>
<comment type="subcellular location">
    <subcellularLocation>
        <location evidence="1">Endoplasmic reticulum membrane</location>
    </subcellularLocation>
</comment>
<dbReference type="GO" id="GO:0007271">
    <property type="term" value="P:synaptic transmission, cholinergic"/>
    <property type="evidence" value="ECO:0007669"/>
    <property type="project" value="TreeGrafter"/>
</dbReference>
<evidence type="ECO:0000256" key="4">
    <source>
        <dbReference type="ARBA" id="ARBA00022824"/>
    </source>
</evidence>
<feature type="compositionally biased region" description="Polar residues" evidence="7">
    <location>
        <begin position="693"/>
        <end position="702"/>
    </location>
</feature>
<name>A0A194QL17_PAPXU</name>
<feature type="compositionally biased region" description="Acidic residues" evidence="7">
    <location>
        <begin position="707"/>
        <end position="746"/>
    </location>
</feature>
<feature type="region of interest" description="Disordered" evidence="7">
    <location>
        <begin position="154"/>
        <end position="200"/>
    </location>
</feature>
<dbReference type="GO" id="GO:0045202">
    <property type="term" value="C:synapse"/>
    <property type="evidence" value="ECO:0007669"/>
    <property type="project" value="GOC"/>
</dbReference>
<feature type="region of interest" description="Disordered" evidence="7">
    <location>
        <begin position="479"/>
        <end position="516"/>
    </location>
</feature>
<gene>
    <name evidence="10" type="ORF">RR46_07895</name>
</gene>
<sequence>MANDEVLGPRKTMFVLVIVVGCFAVLWPRILSPLILGHTQEQLKPNQFDREAGCCEVMFETEVAVLELVNEVCGSAVGVGGKLSPYAAAECRKAVNETCGLDIAAFLKRSDNVGKTTKMLLETMKSSNSSCLKEHFGVQLYLNTHTALNSWSQQDTLKQERSPIRGMGPHPALRERGRAIPPGVPPVQPRPPTPLPPHVRVRTSPLSVYYDIEIKPPPIPGMRPPLGSPGGPVPAPKSSMGFVMPIYTICIIVFFVYTLSKILFKRTGTPYESVTPDPQFRRRVFRDDSRSSPDKLGDVELEALRARLAETERAMQRIVRQLALHDAVPACGAFVTAISGLVAEVRQQMEAGDARQEPQDNTRPYTNGTILLNSGPVQIIASEFQESKEKNLNEQKDEPKEKETTPEVLTQSKEAVNVEKDIETRIENSSDDLTFEPLAANEKQTQDKENEIESKVIEPQISEKNVETIKDAGVEKITKLEQDQITPEQTDKETNRETSTNKTEESIVKPDTEVNEEELRNKDVDLIALSEGKEITKEVPLAESIAKFIEEEKDENNEEKRSPTELLEDALMEELLKEEEDGEQESPSVKVVGMEVTTHAADGGACPGAQPPLPAQTTQPQKPQHEAADVKSIYLETEIPQQTRVLVADFADRTDRPKPAKHAPLVVSGKMTLSLIQDAPRDTPERDPESTMDDFTTASAMTQPAEKEDDLSEEEIEEEIEEIEIEEEIIEEEVEEEEIEEGEEEIIEPKNAPKTNK</sequence>
<dbReference type="Proteomes" id="UP000053268">
    <property type="component" value="Unassembled WGS sequence"/>
</dbReference>
<keyword evidence="3 8" id="KW-0812">Transmembrane</keyword>
<dbReference type="EMBL" id="KQ459053">
    <property type="protein sequence ID" value="KPJ04136.1"/>
    <property type="molecule type" value="Genomic_DNA"/>
</dbReference>
<dbReference type="GO" id="GO:0034394">
    <property type="term" value="P:protein localization to cell surface"/>
    <property type="evidence" value="ECO:0007669"/>
    <property type="project" value="TreeGrafter"/>
</dbReference>
<evidence type="ECO:0000313" key="10">
    <source>
        <dbReference type="EMBL" id="KPJ04136.1"/>
    </source>
</evidence>
<dbReference type="STRING" id="66420.A0A194QL17"/>
<comment type="similarity">
    <text evidence="2">Belongs to the ric-3 family.</text>
</comment>
<accession>A0A194QL17</accession>
<feature type="transmembrane region" description="Helical" evidence="8">
    <location>
        <begin position="12"/>
        <end position="31"/>
    </location>
</feature>
<evidence type="ECO:0000256" key="1">
    <source>
        <dbReference type="ARBA" id="ARBA00004586"/>
    </source>
</evidence>
<dbReference type="AlphaFoldDB" id="A0A194QL17"/>
<feature type="domain" description="Resistance to inhibitors of cholinesterase protein 3 N-terminal" evidence="9">
    <location>
        <begin position="237"/>
        <end position="319"/>
    </location>
</feature>